<comment type="caution">
    <text evidence="2">The sequence shown here is derived from an EMBL/GenBank/DDBJ whole genome shotgun (WGS) entry which is preliminary data.</text>
</comment>
<protein>
    <submittedName>
        <fullName evidence="2">Porin</fullName>
    </submittedName>
</protein>
<name>A0ABW9A9G1_9BURK</name>
<evidence type="ECO:0000313" key="3">
    <source>
        <dbReference type="Proteomes" id="UP001629246"/>
    </source>
</evidence>
<proteinExistence type="predicted"/>
<evidence type="ECO:0000256" key="1">
    <source>
        <dbReference type="SAM" id="SignalP"/>
    </source>
</evidence>
<feature type="signal peptide" evidence="1">
    <location>
        <begin position="1"/>
        <end position="26"/>
    </location>
</feature>
<feature type="non-terminal residue" evidence="2">
    <location>
        <position position="56"/>
    </location>
</feature>
<feature type="chain" id="PRO_5047503999" evidence="1">
    <location>
        <begin position="27"/>
        <end position="56"/>
    </location>
</feature>
<organism evidence="2 3">
    <name type="scientific">Herbaspirillum lusitanum</name>
    <dbReference type="NCBI Taxonomy" id="213312"/>
    <lineage>
        <taxon>Bacteria</taxon>
        <taxon>Pseudomonadati</taxon>
        <taxon>Pseudomonadota</taxon>
        <taxon>Betaproteobacteria</taxon>
        <taxon>Burkholderiales</taxon>
        <taxon>Oxalobacteraceae</taxon>
        <taxon>Herbaspirillum</taxon>
    </lineage>
</organism>
<keyword evidence="3" id="KW-1185">Reference proteome</keyword>
<accession>A0ABW9A9G1</accession>
<dbReference type="Proteomes" id="UP001629246">
    <property type="component" value="Unassembled WGS sequence"/>
</dbReference>
<sequence length="56" mass="5585">MRGSRLLAAGAITIATAATLASSAQAQTSVTIYGRVVAGIDIQSNVHQANGNTGTQ</sequence>
<gene>
    <name evidence="2" type="ORF">PQR62_11300</name>
</gene>
<dbReference type="EMBL" id="JAQQFM010000005">
    <property type="protein sequence ID" value="MFL9924854.1"/>
    <property type="molecule type" value="Genomic_DNA"/>
</dbReference>
<evidence type="ECO:0000313" key="2">
    <source>
        <dbReference type="EMBL" id="MFL9924854.1"/>
    </source>
</evidence>
<keyword evidence="1" id="KW-0732">Signal</keyword>
<reference evidence="2 3" key="1">
    <citation type="journal article" date="2024" name="Chem. Sci.">
        <title>Discovery of megapolipeptins by genome mining of a Burkholderiales bacteria collection.</title>
        <authorList>
            <person name="Paulo B.S."/>
            <person name="Recchia M.J.J."/>
            <person name="Lee S."/>
            <person name="Fergusson C.H."/>
            <person name="Romanowski S.B."/>
            <person name="Hernandez A."/>
            <person name="Krull N."/>
            <person name="Liu D.Y."/>
            <person name="Cavanagh H."/>
            <person name="Bos A."/>
            <person name="Gray C.A."/>
            <person name="Murphy B.T."/>
            <person name="Linington R.G."/>
            <person name="Eustaquio A.S."/>
        </authorList>
    </citation>
    <scope>NUCLEOTIDE SEQUENCE [LARGE SCALE GENOMIC DNA]</scope>
    <source>
        <strain evidence="2 3">RL21-008-BIB-A</strain>
    </source>
</reference>